<name>A0A1G1ZTQ4_9BACT</name>
<dbReference type="STRING" id="1798409.A3I24_02375"/>
<evidence type="ECO:0000313" key="2">
    <source>
        <dbReference type="Proteomes" id="UP000177690"/>
    </source>
</evidence>
<proteinExistence type="predicted"/>
<dbReference type="GO" id="GO:0043683">
    <property type="term" value="P:type IV pilus assembly"/>
    <property type="evidence" value="ECO:0007669"/>
    <property type="project" value="InterPro"/>
</dbReference>
<dbReference type="AlphaFoldDB" id="A0A1G1ZTQ4"/>
<dbReference type="EMBL" id="MHJL01000007">
    <property type="protein sequence ID" value="OGY68098.1"/>
    <property type="molecule type" value="Genomic_DNA"/>
</dbReference>
<sequence length="180" mass="19685">MSSSTKRSTSVLLSLLFLVGALAVYANFVRPEFKEVQQLRAMLAAKTQLLENQKTIMVQIQNLLDQFKGAVQLQQTVNMALPTNEDAAAIVQQVNAIANANGLVVQALGLNPLALSPTKLGSVRGTLRLIGAYDGIKKFLQALETNVRVIDLVSLRLEQGSKANQDVYAYTVVFNAYYQQ</sequence>
<organism evidence="1 2">
    <name type="scientific">Candidatus Harrisonbacteria bacterium RIFCSPLOWO2_02_FULL_41_13b</name>
    <dbReference type="NCBI Taxonomy" id="1798409"/>
    <lineage>
        <taxon>Bacteria</taxon>
        <taxon>Candidatus Harrisoniibacteriota</taxon>
    </lineage>
</organism>
<dbReference type="Proteomes" id="UP000177690">
    <property type="component" value="Unassembled WGS sequence"/>
</dbReference>
<protein>
    <recommendedName>
        <fullName evidence="3">Pilus assembly protein PilO</fullName>
    </recommendedName>
</protein>
<evidence type="ECO:0000313" key="1">
    <source>
        <dbReference type="EMBL" id="OGY68098.1"/>
    </source>
</evidence>
<dbReference type="Gene3D" id="3.30.70.60">
    <property type="match status" value="1"/>
</dbReference>
<evidence type="ECO:0008006" key="3">
    <source>
        <dbReference type="Google" id="ProtNLM"/>
    </source>
</evidence>
<gene>
    <name evidence="1" type="ORF">A3I24_02375</name>
</gene>
<dbReference type="InterPro" id="IPR014717">
    <property type="entry name" value="Transl_elong_EF1B/ribsomal_bS6"/>
</dbReference>
<reference evidence="1 2" key="1">
    <citation type="journal article" date="2016" name="Nat. Commun.">
        <title>Thousands of microbial genomes shed light on interconnected biogeochemical processes in an aquifer system.</title>
        <authorList>
            <person name="Anantharaman K."/>
            <person name="Brown C.T."/>
            <person name="Hug L.A."/>
            <person name="Sharon I."/>
            <person name="Castelle C.J."/>
            <person name="Probst A.J."/>
            <person name="Thomas B.C."/>
            <person name="Singh A."/>
            <person name="Wilkins M.J."/>
            <person name="Karaoz U."/>
            <person name="Brodie E.L."/>
            <person name="Williams K.H."/>
            <person name="Hubbard S.S."/>
            <person name="Banfield J.F."/>
        </authorList>
    </citation>
    <scope>NUCLEOTIDE SEQUENCE [LARGE SCALE GENOMIC DNA]</scope>
</reference>
<dbReference type="GO" id="GO:0043107">
    <property type="term" value="P:type IV pilus-dependent motility"/>
    <property type="evidence" value="ECO:0007669"/>
    <property type="project" value="InterPro"/>
</dbReference>
<accession>A0A1G1ZTQ4</accession>
<dbReference type="InterPro" id="IPR007445">
    <property type="entry name" value="PilO"/>
</dbReference>
<comment type="caution">
    <text evidence="1">The sequence shown here is derived from an EMBL/GenBank/DDBJ whole genome shotgun (WGS) entry which is preliminary data.</text>
</comment>
<dbReference type="Pfam" id="PF04350">
    <property type="entry name" value="PilO"/>
    <property type="match status" value="1"/>
</dbReference>